<reference evidence="9" key="1">
    <citation type="submission" date="2024-07" db="EMBL/GenBank/DDBJ databases">
        <title>Two chromosome-level genome assemblies of Korean endemic species Abeliophyllum distichum and Forsythia ovata (Oleaceae).</title>
        <authorList>
            <person name="Jang H."/>
        </authorList>
    </citation>
    <scope>NUCLEOTIDE SEQUENCE [LARGE SCALE GENOMIC DNA]</scope>
</reference>
<dbReference type="GO" id="GO:0008270">
    <property type="term" value="F:zinc ion binding"/>
    <property type="evidence" value="ECO:0007669"/>
    <property type="project" value="UniProtKB-KW"/>
</dbReference>
<keyword evidence="9" id="KW-1185">Reference proteome</keyword>
<dbReference type="InterPro" id="IPR018289">
    <property type="entry name" value="MULE_transposase_dom"/>
</dbReference>
<keyword evidence="3" id="KW-0862">Zinc</keyword>
<dbReference type="PROSITE" id="PS50966">
    <property type="entry name" value="ZF_SWIM"/>
    <property type="match status" value="1"/>
</dbReference>
<evidence type="ECO:0000313" key="9">
    <source>
        <dbReference type="Proteomes" id="UP001604336"/>
    </source>
</evidence>
<evidence type="ECO:0000256" key="1">
    <source>
        <dbReference type="ARBA" id="ARBA00022723"/>
    </source>
</evidence>
<feature type="domain" description="SWIM-type" evidence="7">
    <location>
        <begin position="537"/>
        <end position="569"/>
    </location>
</feature>
<dbReference type="InterPro" id="IPR001878">
    <property type="entry name" value="Znf_CCHC"/>
</dbReference>
<accession>A0ABD1RYB9</accession>
<gene>
    <name evidence="8" type="ORF">Adt_29072</name>
</gene>
<dbReference type="SUPFAM" id="SSF57756">
    <property type="entry name" value="Retrovirus zinc finger-like domains"/>
    <property type="match status" value="1"/>
</dbReference>
<dbReference type="PROSITE" id="PS50158">
    <property type="entry name" value="ZF_CCHC"/>
    <property type="match status" value="1"/>
</dbReference>
<dbReference type="InterPro" id="IPR007527">
    <property type="entry name" value="Znf_SWIM"/>
</dbReference>
<keyword evidence="1" id="KW-0479">Metal-binding</keyword>
<evidence type="ECO:0000259" key="6">
    <source>
        <dbReference type="PROSITE" id="PS50158"/>
    </source>
</evidence>
<dbReference type="InterPro" id="IPR036875">
    <property type="entry name" value="Znf_CCHC_sf"/>
</dbReference>
<keyword evidence="2 4" id="KW-0863">Zinc-finger</keyword>
<dbReference type="Pfam" id="PF03101">
    <property type="entry name" value="FAR1"/>
    <property type="match status" value="1"/>
</dbReference>
<evidence type="ECO:0000256" key="4">
    <source>
        <dbReference type="PROSITE-ProRule" id="PRU00047"/>
    </source>
</evidence>
<protein>
    <submittedName>
        <fullName evidence="8">Protein FAR1-RELATED SEQUENCE 5</fullName>
    </submittedName>
</protein>
<feature type="domain" description="CCHC-type" evidence="6">
    <location>
        <begin position="702"/>
        <end position="717"/>
    </location>
</feature>
<organism evidence="8 9">
    <name type="scientific">Abeliophyllum distichum</name>
    <dbReference type="NCBI Taxonomy" id="126358"/>
    <lineage>
        <taxon>Eukaryota</taxon>
        <taxon>Viridiplantae</taxon>
        <taxon>Streptophyta</taxon>
        <taxon>Embryophyta</taxon>
        <taxon>Tracheophyta</taxon>
        <taxon>Spermatophyta</taxon>
        <taxon>Magnoliopsida</taxon>
        <taxon>eudicotyledons</taxon>
        <taxon>Gunneridae</taxon>
        <taxon>Pentapetalae</taxon>
        <taxon>asterids</taxon>
        <taxon>lamiids</taxon>
        <taxon>Lamiales</taxon>
        <taxon>Oleaceae</taxon>
        <taxon>Forsythieae</taxon>
        <taxon>Abeliophyllum</taxon>
    </lineage>
</organism>
<dbReference type="InterPro" id="IPR006564">
    <property type="entry name" value="Znf_PMZ"/>
</dbReference>
<feature type="region of interest" description="Disordered" evidence="5">
    <location>
        <begin position="708"/>
        <end position="731"/>
    </location>
</feature>
<dbReference type="EMBL" id="JBFOLK010000008">
    <property type="protein sequence ID" value="KAL2493444.1"/>
    <property type="molecule type" value="Genomic_DNA"/>
</dbReference>
<dbReference type="PANTHER" id="PTHR47718">
    <property type="entry name" value="OS01G0519700 PROTEIN"/>
    <property type="match status" value="1"/>
</dbReference>
<dbReference type="SMART" id="SM00575">
    <property type="entry name" value="ZnF_PMZ"/>
    <property type="match status" value="1"/>
</dbReference>
<name>A0ABD1RYB9_9LAMI</name>
<evidence type="ECO:0000256" key="2">
    <source>
        <dbReference type="ARBA" id="ARBA00022771"/>
    </source>
</evidence>
<dbReference type="AlphaFoldDB" id="A0ABD1RYB9"/>
<sequence>MEAESADNVFIPQVTFTRIPKIGQEFESHEEAYNFYNDYAREAGFSARIANTKKNKETGEIYWKLFVCSKEGKTDETYQNTQKFAVARIGERNRGKTRTGCNSRLAVVKQQTGQLWVVNKFVEQHNHVLTTPSKVHLLRSHRHVSAAKKALTQQLAEANIPTCQQVRLLEIDSGGPSSIGCIERDLRNHERNIREEQRGHDADTLIEFFTFEREKSPNFYFDYEVDSANKLVRCFWADSESRRSYGVFGDAVVFDTTYNTNQYSMIFAPFVGVNHHGQTILFASGLLSDETAESFVWLFSKFLEAMPTQAPQIIITDQDAAIAKAISMVLPFTFHRYCLWHILNKFSEKINVMVYNDEYHMLVNIIKHSESSDEFEERWACLMENRDFANNEWLCGMYAIRSRWVPAYVNHIFSAGMSSSQRSESGHSFFKRYVNRKNSLMEFITRFNMALRHQRHEELVANHVDISEQPRLMSKIQMEHQMVHIYTKKIFLLFQKEIDESHFYICTKKSSHGDSKVYVVERREHGKTFDRHRQLTYFMESDYISCSCRTFEFNGYPCRHMISYLRKKQVLLLPEKYIFRRWTKNAKMHCLQDPTLGFTDQDSSSMSLMARHGLLGHKASLIVDDAALTAARSAFLMGEFESLHLRVKEVDDGGNIGSMRHNITTHEQSHTIHDPSVVRAKGCGKRLKSSKEKSMSRGNRQCGICGQHGHDKRTCPKRNERSTAIDGRGEDDYVEMQQVERDDGTFTSQARDDGTFHSQARDDGTFTSQASSHYDVHELVFLTFVIPLKAIGSRAARWLLEPKISRKWRVATAVAAGTNNQPNKEINVEPSPSRPTQRVLRRFRAATYRVKSGTVYGPDRSGRTPEMGWVVAGDGLGVGLYAGLSPVSHAKERSGRQTEK</sequence>
<dbReference type="Pfam" id="PF04434">
    <property type="entry name" value="SWIM"/>
    <property type="match status" value="1"/>
</dbReference>
<dbReference type="InterPro" id="IPR004330">
    <property type="entry name" value="FAR1_DNA_bnd_dom"/>
</dbReference>
<dbReference type="Proteomes" id="UP001604336">
    <property type="component" value="Unassembled WGS sequence"/>
</dbReference>
<comment type="caution">
    <text evidence="8">The sequence shown here is derived from an EMBL/GenBank/DDBJ whole genome shotgun (WGS) entry which is preliminary data.</text>
</comment>
<feature type="region of interest" description="Disordered" evidence="5">
    <location>
        <begin position="743"/>
        <end position="764"/>
    </location>
</feature>
<evidence type="ECO:0000259" key="7">
    <source>
        <dbReference type="PROSITE" id="PS50966"/>
    </source>
</evidence>
<evidence type="ECO:0000256" key="3">
    <source>
        <dbReference type="ARBA" id="ARBA00022833"/>
    </source>
</evidence>
<dbReference type="Pfam" id="PF10551">
    <property type="entry name" value="MULE"/>
    <property type="match status" value="1"/>
</dbReference>
<evidence type="ECO:0000313" key="8">
    <source>
        <dbReference type="EMBL" id="KAL2493444.1"/>
    </source>
</evidence>
<proteinExistence type="predicted"/>
<evidence type="ECO:0000256" key="5">
    <source>
        <dbReference type="SAM" id="MobiDB-lite"/>
    </source>
</evidence>